<name>A0ABM8Q9K9_9BACT</name>
<evidence type="ECO:0000313" key="1">
    <source>
        <dbReference type="EMBL" id="CAD7289685.1"/>
    </source>
</evidence>
<gene>
    <name evidence="1" type="ORF">LMG7974_01762</name>
</gene>
<evidence type="ECO:0000313" key="2">
    <source>
        <dbReference type="Proteomes" id="UP000789803"/>
    </source>
</evidence>
<evidence type="ECO:0008006" key="3">
    <source>
        <dbReference type="Google" id="ProtNLM"/>
    </source>
</evidence>
<comment type="caution">
    <text evidence="1">The sequence shown here is derived from an EMBL/GenBank/DDBJ whole genome shotgun (WGS) entry which is preliminary data.</text>
</comment>
<reference evidence="1 2" key="1">
    <citation type="submission" date="2020-11" db="EMBL/GenBank/DDBJ databases">
        <authorList>
            <person name="Peeters C."/>
        </authorList>
    </citation>
    <scope>NUCLEOTIDE SEQUENCE [LARGE SCALE GENOMIC DNA]</scope>
    <source>
        <strain evidence="1 2">LMG 7974</strain>
    </source>
</reference>
<sequence>MNGQLKEYKEQMEIDYFAYFAKAYFAFNCYLKDKFSNCTADRDKIDEMKRANYFSIFKRLLEENLFIQNLSELKNQLSSRLITNNKEPVYFEYVKIKSFANRIICNNETYRRVKYFIKITDNGRIIAKINNEEENKIDCIYDDFNNKLNSSVFSKTQKERIQSIIKEEIESYVKDITPLITKLLTNETLTDDEIKDIYRAFVEIIYSMRNALFHSEINPENTETKQAYEKAYWLLREFVRILS</sequence>
<accession>A0ABM8Q9K9</accession>
<dbReference type="Proteomes" id="UP000789803">
    <property type="component" value="Unassembled WGS sequence"/>
</dbReference>
<organism evidence="1 2">
    <name type="scientific">Campylobacter majalis</name>
    <dbReference type="NCBI Taxonomy" id="2790656"/>
    <lineage>
        <taxon>Bacteria</taxon>
        <taxon>Pseudomonadati</taxon>
        <taxon>Campylobacterota</taxon>
        <taxon>Epsilonproteobacteria</taxon>
        <taxon>Campylobacterales</taxon>
        <taxon>Campylobacteraceae</taxon>
        <taxon>Campylobacter</taxon>
    </lineage>
</organism>
<dbReference type="RefSeq" id="WP_229933533.1">
    <property type="nucleotide sequence ID" value="NZ_CAJHOF010000021.1"/>
</dbReference>
<keyword evidence="2" id="KW-1185">Reference proteome</keyword>
<protein>
    <recommendedName>
        <fullName evidence="3">RiboL-PSP-HEPN domain-containing protein</fullName>
    </recommendedName>
</protein>
<proteinExistence type="predicted"/>
<dbReference type="EMBL" id="CAJHOF010000021">
    <property type="protein sequence ID" value="CAD7289685.1"/>
    <property type="molecule type" value="Genomic_DNA"/>
</dbReference>